<dbReference type="EMBL" id="JBHSNY010000004">
    <property type="protein sequence ID" value="MFC5634963.1"/>
    <property type="molecule type" value="Genomic_DNA"/>
</dbReference>
<comment type="caution">
    <text evidence="2">The sequence shown here is derived from an EMBL/GenBank/DDBJ whole genome shotgun (WGS) entry which is preliminary data.</text>
</comment>
<evidence type="ECO:0000256" key="1">
    <source>
        <dbReference type="SAM" id="Phobius"/>
    </source>
</evidence>
<gene>
    <name evidence="2" type="ORF">ACFPZJ_14455</name>
</gene>
<keyword evidence="1" id="KW-1133">Transmembrane helix</keyword>
<feature type="transmembrane region" description="Helical" evidence="1">
    <location>
        <begin position="32"/>
        <end position="52"/>
    </location>
</feature>
<dbReference type="RefSeq" id="WP_381021198.1">
    <property type="nucleotide sequence ID" value="NZ_JBHSNY010000004.1"/>
</dbReference>
<dbReference type="Proteomes" id="UP001596154">
    <property type="component" value="Unassembled WGS sequence"/>
</dbReference>
<keyword evidence="1" id="KW-0472">Membrane</keyword>
<evidence type="ECO:0000313" key="3">
    <source>
        <dbReference type="Proteomes" id="UP001596154"/>
    </source>
</evidence>
<proteinExistence type="predicted"/>
<reference evidence="3" key="1">
    <citation type="journal article" date="2019" name="Int. J. Syst. Evol. Microbiol.">
        <title>The Global Catalogue of Microorganisms (GCM) 10K type strain sequencing project: providing services to taxonomists for standard genome sequencing and annotation.</title>
        <authorList>
            <consortium name="The Broad Institute Genomics Platform"/>
            <consortium name="The Broad Institute Genome Sequencing Center for Infectious Disease"/>
            <person name="Wu L."/>
            <person name="Ma J."/>
        </authorList>
    </citation>
    <scope>NUCLEOTIDE SEQUENCE [LARGE SCALE GENOMIC DNA]</scope>
    <source>
        <strain evidence="3">CGMCC 4.7248</strain>
    </source>
</reference>
<accession>A0ABW0UMZ7</accession>
<keyword evidence="3" id="KW-1185">Reference proteome</keyword>
<name>A0ABW0UMZ7_9ACTN</name>
<organism evidence="2 3">
    <name type="scientific">Streptomyces bullii</name>
    <dbReference type="NCBI Taxonomy" id="349910"/>
    <lineage>
        <taxon>Bacteria</taxon>
        <taxon>Bacillati</taxon>
        <taxon>Actinomycetota</taxon>
        <taxon>Actinomycetes</taxon>
        <taxon>Kitasatosporales</taxon>
        <taxon>Streptomycetaceae</taxon>
        <taxon>Streptomyces</taxon>
    </lineage>
</organism>
<sequence length="55" mass="5946">MESSGSLSESQPVRAKQQSNWVKWARTAGSHALKGACGALGASAFSLLVWWIQNR</sequence>
<evidence type="ECO:0000313" key="2">
    <source>
        <dbReference type="EMBL" id="MFC5634963.1"/>
    </source>
</evidence>
<keyword evidence="1" id="KW-0812">Transmembrane</keyword>
<protein>
    <submittedName>
        <fullName evidence="2">Uncharacterized protein</fullName>
    </submittedName>
</protein>